<name>A0AAE3NU44_9RHOB</name>
<evidence type="ECO:0000313" key="4">
    <source>
        <dbReference type="Proteomes" id="UP001220964"/>
    </source>
</evidence>
<protein>
    <recommendedName>
        <fullName evidence="5">Tetratricopeptide repeat-containing protein</fullName>
    </recommendedName>
</protein>
<dbReference type="SUPFAM" id="SSF48452">
    <property type="entry name" value="TPR-like"/>
    <property type="match status" value="1"/>
</dbReference>
<comment type="caution">
    <text evidence="3">The sequence shown here is derived from an EMBL/GenBank/DDBJ whole genome shotgun (WGS) entry which is preliminary data.</text>
</comment>
<evidence type="ECO:0008006" key="5">
    <source>
        <dbReference type="Google" id="ProtNLM"/>
    </source>
</evidence>
<feature type="repeat" description="TPR" evidence="1">
    <location>
        <begin position="91"/>
        <end position="124"/>
    </location>
</feature>
<dbReference type="EMBL" id="JARGYC010000040">
    <property type="protein sequence ID" value="MDF0602041.1"/>
    <property type="molecule type" value="Genomic_DNA"/>
</dbReference>
<feature type="chain" id="PRO_5041922759" description="Tetratricopeptide repeat-containing protein" evidence="2">
    <location>
        <begin position="19"/>
        <end position="177"/>
    </location>
</feature>
<proteinExistence type="predicted"/>
<dbReference type="InterPro" id="IPR019734">
    <property type="entry name" value="TPR_rpt"/>
</dbReference>
<feature type="signal peptide" evidence="2">
    <location>
        <begin position="1"/>
        <end position="18"/>
    </location>
</feature>
<keyword evidence="2" id="KW-0732">Signal</keyword>
<sequence length="177" mass="19347">MRTLLLSAALILPAAAFAASSDDSSEPATTETTTECTDGMVWSDDAQACVAPEDSSMNDDRRYRAVRELAHAGRYDDALRVLAAMSDPQDDRVLTYLGFIHRQQGETELGFAYYRKAIAANPDNLLARSYMGQGFVDEGRLQEAYAQLVEIRTRGGAGGWPEVALRRAIETGVTTSY</sequence>
<keyword evidence="1" id="KW-0802">TPR repeat</keyword>
<evidence type="ECO:0000256" key="1">
    <source>
        <dbReference type="PROSITE-ProRule" id="PRU00339"/>
    </source>
</evidence>
<reference evidence="3" key="1">
    <citation type="submission" date="2023-03" db="EMBL/GenBank/DDBJ databases">
        <title>Multiphase analysis and comparison of six strains from genera Psychromarinibacter, Lutimaribacter, and Maritimibacter, including a novel species: Psychromarinibacter sediminicola sp. nov.</title>
        <authorList>
            <person name="Wang Y.-H."/>
            <person name="Ye M.-Q."/>
            <person name="Du Z.-J."/>
        </authorList>
    </citation>
    <scope>NUCLEOTIDE SEQUENCE</scope>
    <source>
        <strain evidence="3">C21-152</strain>
    </source>
</reference>
<organism evidence="3 4">
    <name type="scientific">Psychromarinibacter sediminicola</name>
    <dbReference type="NCBI Taxonomy" id="3033385"/>
    <lineage>
        <taxon>Bacteria</taxon>
        <taxon>Pseudomonadati</taxon>
        <taxon>Pseudomonadota</taxon>
        <taxon>Alphaproteobacteria</taxon>
        <taxon>Rhodobacterales</taxon>
        <taxon>Paracoccaceae</taxon>
        <taxon>Psychromarinibacter</taxon>
    </lineage>
</organism>
<dbReference type="Gene3D" id="1.25.40.10">
    <property type="entry name" value="Tetratricopeptide repeat domain"/>
    <property type="match status" value="1"/>
</dbReference>
<dbReference type="Proteomes" id="UP001220964">
    <property type="component" value="Unassembled WGS sequence"/>
</dbReference>
<dbReference type="InterPro" id="IPR011990">
    <property type="entry name" value="TPR-like_helical_dom_sf"/>
</dbReference>
<evidence type="ECO:0000256" key="2">
    <source>
        <dbReference type="SAM" id="SignalP"/>
    </source>
</evidence>
<evidence type="ECO:0000313" key="3">
    <source>
        <dbReference type="EMBL" id="MDF0602041.1"/>
    </source>
</evidence>
<accession>A0AAE3NU44</accession>
<dbReference type="PROSITE" id="PS50005">
    <property type="entry name" value="TPR"/>
    <property type="match status" value="1"/>
</dbReference>
<dbReference type="RefSeq" id="WP_275568179.1">
    <property type="nucleotide sequence ID" value="NZ_JARGYC010000040.1"/>
</dbReference>
<keyword evidence="4" id="KW-1185">Reference proteome</keyword>
<dbReference type="AlphaFoldDB" id="A0AAE3NU44"/>
<gene>
    <name evidence="3" type="ORF">P1J78_14965</name>
</gene>